<evidence type="ECO:0000313" key="1">
    <source>
        <dbReference type="EMBL" id="RRB17003.1"/>
    </source>
</evidence>
<gene>
    <name evidence="1" type="ORF">EHT87_01590</name>
</gene>
<dbReference type="RefSeq" id="WP_124903170.1">
    <property type="nucleotide sequence ID" value="NZ_RQJP01000001.1"/>
</dbReference>
<sequence>MVAMLYGLLMSITMSTDTSRIPADTSQIGVMPNAKPSFQSKMPVHKPDENQVIPMPNSGARLRSFQIPREKKILPDSGRGKP</sequence>
<reference evidence="1 2" key="1">
    <citation type="submission" date="2018-11" db="EMBL/GenBank/DDBJ databases">
        <authorList>
            <person name="Zhou Z."/>
            <person name="Wang G."/>
        </authorList>
    </citation>
    <scope>NUCLEOTIDE SEQUENCE [LARGE SCALE GENOMIC DNA]</scope>
    <source>
        <strain evidence="1 2">KCTC42998</strain>
    </source>
</reference>
<organism evidence="1 2">
    <name type="scientific">Larkinella knui</name>
    <dbReference type="NCBI Taxonomy" id="2025310"/>
    <lineage>
        <taxon>Bacteria</taxon>
        <taxon>Pseudomonadati</taxon>
        <taxon>Bacteroidota</taxon>
        <taxon>Cytophagia</taxon>
        <taxon>Cytophagales</taxon>
        <taxon>Spirosomataceae</taxon>
        <taxon>Larkinella</taxon>
    </lineage>
</organism>
<dbReference type="Proteomes" id="UP000274271">
    <property type="component" value="Unassembled WGS sequence"/>
</dbReference>
<dbReference type="AlphaFoldDB" id="A0A3P1CUJ8"/>
<accession>A0A3P1CUJ8</accession>
<comment type="caution">
    <text evidence="1">The sequence shown here is derived from an EMBL/GenBank/DDBJ whole genome shotgun (WGS) entry which is preliminary data.</text>
</comment>
<dbReference type="OrthoDB" id="9877111at2"/>
<evidence type="ECO:0000313" key="2">
    <source>
        <dbReference type="Proteomes" id="UP000274271"/>
    </source>
</evidence>
<name>A0A3P1CUJ8_9BACT</name>
<keyword evidence="2" id="KW-1185">Reference proteome</keyword>
<proteinExistence type="predicted"/>
<dbReference type="EMBL" id="RQJP01000001">
    <property type="protein sequence ID" value="RRB17003.1"/>
    <property type="molecule type" value="Genomic_DNA"/>
</dbReference>
<protein>
    <submittedName>
        <fullName evidence="1">Uncharacterized protein</fullName>
    </submittedName>
</protein>